<dbReference type="PANTHER" id="PTHR40588">
    <property type="entry name" value="MRNA INTERFERASE TOXIN YAFQ"/>
    <property type="match status" value="1"/>
</dbReference>
<dbReference type="PIRSF" id="PIRSF006156">
    <property type="entry name" value="YafQ"/>
    <property type="match status" value="1"/>
</dbReference>
<dbReference type="InterPro" id="IPR004386">
    <property type="entry name" value="Toxin_YafQ-like"/>
</dbReference>
<dbReference type="PANTHER" id="PTHR40588:SF1">
    <property type="entry name" value="MRNA INTERFERASE TOXIN YAFQ"/>
    <property type="match status" value="1"/>
</dbReference>
<dbReference type="NCBIfam" id="TIGR02385">
    <property type="entry name" value="RelE_StbE"/>
    <property type="match status" value="1"/>
</dbReference>
<evidence type="ECO:0000313" key="2">
    <source>
        <dbReference type="EMBL" id="MFD1466449.1"/>
    </source>
</evidence>
<name>A0ABW4DP95_9LACO</name>
<dbReference type="SUPFAM" id="SSF143011">
    <property type="entry name" value="RelE-like"/>
    <property type="match status" value="1"/>
</dbReference>
<dbReference type="Pfam" id="PF15738">
    <property type="entry name" value="YafQ_toxin"/>
    <property type="match status" value="1"/>
</dbReference>
<dbReference type="InterPro" id="IPR035093">
    <property type="entry name" value="RelE/ParE_toxin_dom_sf"/>
</dbReference>
<keyword evidence="1" id="KW-1277">Toxin-antitoxin system</keyword>
<evidence type="ECO:0000313" key="3">
    <source>
        <dbReference type="Proteomes" id="UP001597244"/>
    </source>
</evidence>
<dbReference type="Proteomes" id="UP001597244">
    <property type="component" value="Unassembled WGS sequence"/>
</dbReference>
<dbReference type="InterPro" id="IPR007712">
    <property type="entry name" value="RelE/ParE_toxin"/>
</dbReference>
<protein>
    <submittedName>
        <fullName evidence="2">Type II toxin-antitoxin system YafQ family toxin</fullName>
    </submittedName>
</protein>
<accession>A0ABW4DP95</accession>
<proteinExistence type="predicted"/>
<reference evidence="3" key="1">
    <citation type="journal article" date="2019" name="Int. J. Syst. Evol. Microbiol.">
        <title>The Global Catalogue of Microorganisms (GCM) 10K type strain sequencing project: providing services to taxonomists for standard genome sequencing and annotation.</title>
        <authorList>
            <consortium name="The Broad Institute Genomics Platform"/>
            <consortium name="The Broad Institute Genome Sequencing Center for Infectious Disease"/>
            <person name="Wu L."/>
            <person name="Ma J."/>
        </authorList>
    </citation>
    <scope>NUCLEOTIDE SEQUENCE [LARGE SCALE GENOMIC DNA]</scope>
    <source>
        <strain evidence="3">CCM 8951</strain>
    </source>
</reference>
<keyword evidence="3" id="KW-1185">Reference proteome</keyword>
<dbReference type="EMBL" id="JBHTOF010000103">
    <property type="protein sequence ID" value="MFD1466449.1"/>
    <property type="molecule type" value="Genomic_DNA"/>
</dbReference>
<dbReference type="Gene3D" id="3.30.2310.20">
    <property type="entry name" value="RelE-like"/>
    <property type="match status" value="1"/>
</dbReference>
<comment type="caution">
    <text evidence="2">The sequence shown here is derived from an EMBL/GenBank/DDBJ whole genome shotgun (WGS) entry which is preliminary data.</text>
</comment>
<organism evidence="2 3">
    <name type="scientific">Lapidilactobacillus mulanensis</name>
    <dbReference type="NCBI Taxonomy" id="2485999"/>
    <lineage>
        <taxon>Bacteria</taxon>
        <taxon>Bacillati</taxon>
        <taxon>Bacillota</taxon>
        <taxon>Bacilli</taxon>
        <taxon>Lactobacillales</taxon>
        <taxon>Lactobacillaceae</taxon>
        <taxon>Lapidilactobacillus</taxon>
    </lineage>
</organism>
<evidence type="ECO:0000256" key="1">
    <source>
        <dbReference type="ARBA" id="ARBA00022649"/>
    </source>
</evidence>
<dbReference type="RefSeq" id="WP_125577415.1">
    <property type="nucleotide sequence ID" value="NZ_JBHTOF010000103.1"/>
</dbReference>
<gene>
    <name evidence="2" type="ORF">ACFQ4L_10290</name>
</gene>
<sequence>MIKEIVRSSKFKRQYKKLMKKHYDQTLFEDALHALVFQETAKLNTKFKDHQLVDRAGIRELHISGDWLLLYQIDGEKLILYLLETGSHDELL</sequence>